<dbReference type="Ensembl" id="ENSVKKT00000021069.1">
    <property type="protein sequence ID" value="ENSVKKP00000020563.1"/>
    <property type="gene ID" value="ENSVKKG00000013824.1"/>
</dbReference>
<name>A0A8D2LEZ6_VARKO</name>
<dbReference type="Gene3D" id="2.60.40.10">
    <property type="entry name" value="Immunoglobulins"/>
    <property type="match status" value="1"/>
</dbReference>
<dbReference type="PANTHER" id="PTHR23266">
    <property type="entry name" value="IMMUNOGLOBULIN HEAVY CHAIN"/>
    <property type="match status" value="1"/>
</dbReference>
<dbReference type="SMART" id="SM00406">
    <property type="entry name" value="IGv"/>
    <property type="match status" value="1"/>
</dbReference>
<dbReference type="InterPro" id="IPR013783">
    <property type="entry name" value="Ig-like_fold"/>
</dbReference>
<sequence length="150" mass="16626">INVFCFTLAVHASVQLEESGGGILQPGQTLRLTCTVTGDSVKNVYWDWVRQAPGKSLEWVGEIDWSSNRWRTYYAPSLQSQATLTADASKNQYYIELRSLAAADTATYYCARSTVRQSKGEAVQKPSGSWLPAHQIFLATAHSLLPLLWG</sequence>
<evidence type="ECO:0000256" key="3">
    <source>
        <dbReference type="ARBA" id="ARBA00043265"/>
    </source>
</evidence>
<dbReference type="Pfam" id="PF07686">
    <property type="entry name" value="V-set"/>
    <property type="match status" value="1"/>
</dbReference>
<evidence type="ECO:0000259" key="4">
    <source>
        <dbReference type="PROSITE" id="PS50835"/>
    </source>
</evidence>
<dbReference type="AlphaFoldDB" id="A0A8D2LEZ6"/>
<dbReference type="InterPro" id="IPR007110">
    <property type="entry name" value="Ig-like_dom"/>
</dbReference>
<evidence type="ECO:0000256" key="2">
    <source>
        <dbReference type="ARBA" id="ARBA00023130"/>
    </source>
</evidence>
<dbReference type="InterPro" id="IPR013106">
    <property type="entry name" value="Ig_V-set"/>
</dbReference>
<evidence type="ECO:0000313" key="5">
    <source>
        <dbReference type="Ensembl" id="ENSVKKP00000020563.1"/>
    </source>
</evidence>
<evidence type="ECO:0000313" key="6">
    <source>
        <dbReference type="Proteomes" id="UP000694545"/>
    </source>
</evidence>
<dbReference type="GO" id="GO:0019814">
    <property type="term" value="C:immunoglobulin complex"/>
    <property type="evidence" value="ECO:0007669"/>
    <property type="project" value="UniProtKB-KW"/>
</dbReference>
<dbReference type="Proteomes" id="UP000694545">
    <property type="component" value="Unplaced"/>
</dbReference>
<dbReference type="SMART" id="SM00409">
    <property type="entry name" value="IG"/>
    <property type="match status" value="1"/>
</dbReference>
<evidence type="ECO:0000256" key="1">
    <source>
        <dbReference type="ARBA" id="ARBA00022859"/>
    </source>
</evidence>
<dbReference type="OMA" id="CYLARNT"/>
<dbReference type="GO" id="GO:0002250">
    <property type="term" value="P:adaptive immune response"/>
    <property type="evidence" value="ECO:0007669"/>
    <property type="project" value="UniProtKB-KW"/>
</dbReference>
<dbReference type="InterPro" id="IPR050199">
    <property type="entry name" value="IgHV"/>
</dbReference>
<dbReference type="SUPFAM" id="SSF48726">
    <property type="entry name" value="Immunoglobulin"/>
    <property type="match status" value="1"/>
</dbReference>
<dbReference type="InterPro" id="IPR036179">
    <property type="entry name" value="Ig-like_dom_sf"/>
</dbReference>
<feature type="domain" description="Ig-like" evidence="4">
    <location>
        <begin position="27"/>
        <end position="110"/>
    </location>
</feature>
<keyword evidence="6" id="KW-1185">Reference proteome</keyword>
<dbReference type="FunFam" id="2.60.40.10:FF:002426">
    <property type="entry name" value="Immunoglobulin heavy variable V15-2"/>
    <property type="match status" value="1"/>
</dbReference>
<keyword evidence="2" id="KW-1064">Adaptive immunity</keyword>
<dbReference type="GO" id="GO:0005576">
    <property type="term" value="C:extracellular region"/>
    <property type="evidence" value="ECO:0007669"/>
    <property type="project" value="UniProtKB-ARBA"/>
</dbReference>
<dbReference type="PROSITE" id="PS50835">
    <property type="entry name" value="IG_LIKE"/>
    <property type="match status" value="1"/>
</dbReference>
<keyword evidence="1" id="KW-0391">Immunity</keyword>
<reference evidence="5" key="1">
    <citation type="submission" date="2025-08" db="UniProtKB">
        <authorList>
            <consortium name="Ensembl"/>
        </authorList>
    </citation>
    <scope>IDENTIFICATION</scope>
</reference>
<keyword evidence="3" id="KW-1280">Immunoglobulin</keyword>
<organism evidence="5 6">
    <name type="scientific">Varanus komodoensis</name>
    <name type="common">Komodo dragon</name>
    <dbReference type="NCBI Taxonomy" id="61221"/>
    <lineage>
        <taxon>Eukaryota</taxon>
        <taxon>Metazoa</taxon>
        <taxon>Chordata</taxon>
        <taxon>Craniata</taxon>
        <taxon>Vertebrata</taxon>
        <taxon>Euteleostomi</taxon>
        <taxon>Lepidosauria</taxon>
        <taxon>Squamata</taxon>
        <taxon>Bifurcata</taxon>
        <taxon>Unidentata</taxon>
        <taxon>Episquamata</taxon>
        <taxon>Toxicofera</taxon>
        <taxon>Anguimorpha</taxon>
        <taxon>Paleoanguimorpha</taxon>
        <taxon>Varanoidea</taxon>
        <taxon>Varanidae</taxon>
        <taxon>Varanus</taxon>
    </lineage>
</organism>
<dbReference type="InterPro" id="IPR003599">
    <property type="entry name" value="Ig_sub"/>
</dbReference>
<reference evidence="5" key="2">
    <citation type="submission" date="2025-09" db="UniProtKB">
        <authorList>
            <consortium name="Ensembl"/>
        </authorList>
    </citation>
    <scope>IDENTIFICATION</scope>
</reference>
<protein>
    <recommendedName>
        <fullName evidence="4">Ig-like domain-containing protein</fullName>
    </recommendedName>
</protein>
<proteinExistence type="predicted"/>
<accession>A0A8D2LEZ6</accession>